<evidence type="ECO:0000256" key="2">
    <source>
        <dbReference type="SAM" id="Phobius"/>
    </source>
</evidence>
<feature type="compositionally biased region" description="Basic and acidic residues" evidence="1">
    <location>
        <begin position="1"/>
        <end position="33"/>
    </location>
</feature>
<dbReference type="Proteomes" id="UP000070107">
    <property type="component" value="Unassembled WGS sequence"/>
</dbReference>
<gene>
    <name evidence="3" type="ORF">ATN84_05180</name>
</gene>
<evidence type="ECO:0000256" key="1">
    <source>
        <dbReference type="SAM" id="MobiDB-lite"/>
    </source>
</evidence>
<name>A0A135I0Z1_9HYPH</name>
<dbReference type="EMBL" id="LNTU01000001">
    <property type="protein sequence ID" value="KXF79126.1"/>
    <property type="molecule type" value="Genomic_DNA"/>
</dbReference>
<keyword evidence="2" id="KW-0812">Transmembrane</keyword>
<feature type="region of interest" description="Disordered" evidence="1">
    <location>
        <begin position="1"/>
        <end position="74"/>
    </location>
</feature>
<keyword evidence="2" id="KW-1133">Transmembrane helix</keyword>
<accession>A0A135I0Z1</accession>
<feature type="compositionally biased region" description="Basic and acidic residues" evidence="1">
    <location>
        <begin position="55"/>
        <end position="73"/>
    </location>
</feature>
<feature type="transmembrane region" description="Helical" evidence="2">
    <location>
        <begin position="79"/>
        <end position="101"/>
    </location>
</feature>
<comment type="caution">
    <text evidence="3">The sequence shown here is derived from an EMBL/GenBank/DDBJ whole genome shotgun (WGS) entry which is preliminary data.</text>
</comment>
<dbReference type="STRING" id="1494590.ATN84_05180"/>
<sequence>MVAKRAEKIPKDPPTVDRMRKDIDRGETREKVPWPDPAAAPMGTDDEAAGQPPGRNERSIEAEARPDPVDVERSQPSAVGTYVVITIIAGFVIIAIAMALLNRG</sequence>
<dbReference type="AlphaFoldDB" id="A0A135I0Z1"/>
<keyword evidence="2" id="KW-0472">Membrane</keyword>
<reference evidence="3 4" key="1">
    <citation type="submission" date="2015-11" db="EMBL/GenBank/DDBJ databases">
        <title>Draft genome sequence of Paramesorhizobium deserti A-3-E, a strain highly resistant to diverse beta-lactam antibiotics.</title>
        <authorList>
            <person name="Lv R."/>
            <person name="Yang X."/>
            <person name="Fang N."/>
            <person name="Guo J."/>
            <person name="Luo X."/>
            <person name="Peng F."/>
            <person name="Yang R."/>
            <person name="Cui Y."/>
            <person name="Fang C."/>
            <person name="Song Y."/>
        </authorList>
    </citation>
    <scope>NUCLEOTIDE SEQUENCE [LARGE SCALE GENOMIC DNA]</scope>
    <source>
        <strain evidence="3 4">A-3-E</strain>
    </source>
</reference>
<evidence type="ECO:0000313" key="4">
    <source>
        <dbReference type="Proteomes" id="UP000070107"/>
    </source>
</evidence>
<evidence type="ECO:0000313" key="3">
    <source>
        <dbReference type="EMBL" id="KXF79126.1"/>
    </source>
</evidence>
<keyword evidence="4" id="KW-1185">Reference proteome</keyword>
<protein>
    <submittedName>
        <fullName evidence="3">Uncharacterized protein</fullName>
    </submittedName>
</protein>
<dbReference type="RefSeq" id="WP_068880437.1">
    <property type="nucleotide sequence ID" value="NZ_LNTU01000001.1"/>
</dbReference>
<organism evidence="3 4">
    <name type="scientific">Paramesorhizobium deserti</name>
    <dbReference type="NCBI Taxonomy" id="1494590"/>
    <lineage>
        <taxon>Bacteria</taxon>
        <taxon>Pseudomonadati</taxon>
        <taxon>Pseudomonadota</taxon>
        <taxon>Alphaproteobacteria</taxon>
        <taxon>Hyphomicrobiales</taxon>
        <taxon>Phyllobacteriaceae</taxon>
        <taxon>Paramesorhizobium</taxon>
    </lineage>
</organism>
<proteinExistence type="predicted"/>